<name>A0A8S1XVH7_9CILI</name>
<dbReference type="GO" id="GO:0005634">
    <property type="term" value="C:nucleus"/>
    <property type="evidence" value="ECO:0007669"/>
    <property type="project" value="UniProtKB-SubCell"/>
</dbReference>
<dbReference type="AlphaFoldDB" id="A0A8S1XVH7"/>
<dbReference type="EMBL" id="CAJJDO010000139">
    <property type="protein sequence ID" value="CAD8205027.1"/>
    <property type="molecule type" value="Genomic_DNA"/>
</dbReference>
<feature type="region of interest" description="Disordered" evidence="4">
    <location>
        <begin position="278"/>
        <end position="297"/>
    </location>
</feature>
<dbReference type="PANTHER" id="PTHR12446:SF34">
    <property type="entry name" value="PROTEIN LIN-54 HOMOLOG"/>
    <property type="match status" value="1"/>
</dbReference>
<evidence type="ECO:0000313" key="6">
    <source>
        <dbReference type="EMBL" id="CAD8205027.1"/>
    </source>
</evidence>
<dbReference type="InterPro" id="IPR005172">
    <property type="entry name" value="CRC"/>
</dbReference>
<evidence type="ECO:0000259" key="5">
    <source>
        <dbReference type="PROSITE" id="PS51634"/>
    </source>
</evidence>
<dbReference type="InterPro" id="IPR033467">
    <property type="entry name" value="Tesmin/TSO1-like_CXC"/>
</dbReference>
<keyword evidence="7" id="KW-1185">Reference proteome</keyword>
<dbReference type="PANTHER" id="PTHR12446">
    <property type="entry name" value="TESMIN/TSO1-RELATED"/>
    <property type="match status" value="1"/>
</dbReference>
<dbReference type="Pfam" id="PF03638">
    <property type="entry name" value="TCR"/>
    <property type="match status" value="2"/>
</dbReference>
<evidence type="ECO:0000256" key="4">
    <source>
        <dbReference type="SAM" id="MobiDB-lite"/>
    </source>
</evidence>
<evidence type="ECO:0000256" key="2">
    <source>
        <dbReference type="ARBA" id="ARBA00007267"/>
    </source>
</evidence>
<evidence type="ECO:0000256" key="1">
    <source>
        <dbReference type="ARBA" id="ARBA00004123"/>
    </source>
</evidence>
<comment type="caution">
    <text evidence="6">The sequence shown here is derived from an EMBL/GenBank/DDBJ whole genome shotgun (WGS) entry which is preliminary data.</text>
</comment>
<evidence type="ECO:0000313" key="7">
    <source>
        <dbReference type="Proteomes" id="UP000689195"/>
    </source>
</evidence>
<dbReference type="SMART" id="SM01114">
    <property type="entry name" value="CXC"/>
    <property type="match status" value="2"/>
</dbReference>
<accession>A0A8S1XVH7</accession>
<evidence type="ECO:0000256" key="3">
    <source>
        <dbReference type="ARBA" id="ARBA00023242"/>
    </source>
</evidence>
<gene>
    <name evidence="6" type="ORF">PPENT_87.1.T1390100</name>
</gene>
<dbReference type="Proteomes" id="UP000689195">
    <property type="component" value="Unassembled WGS sequence"/>
</dbReference>
<sequence length="297" mass="34882">MQKWKTVQNNIVFLLNLRMSNSHSHSGMYIQSSNDLAKDEDQFVPKDNDQSGDIKQEFQRAQTQSQLSSAEQIEDIPVPRLTLFVSQMSIDDYQNQYKKQMSIESMSPIKYSPQKKQEMKVEQSVQDIKQLEIQEVQTIQQIQTRRKANKTNYNVDDSPIEQDEMKPCHCTKTHCLQLYCSCFHNRRQCMSECKCNDCYNDGKHEEDVLKAVEQIKIKEQRASHHDLDSFDTKQVWGCKCKKTKCVKGYCECFIRGKKCTSHCQCTECENRRQPQKKQKNNQQNTQINKKIKKKSQV</sequence>
<dbReference type="InterPro" id="IPR028307">
    <property type="entry name" value="Lin-54_fam"/>
</dbReference>
<comment type="subcellular location">
    <subcellularLocation>
        <location evidence="1">Nucleus</location>
    </subcellularLocation>
</comment>
<organism evidence="6 7">
    <name type="scientific">Paramecium pentaurelia</name>
    <dbReference type="NCBI Taxonomy" id="43138"/>
    <lineage>
        <taxon>Eukaryota</taxon>
        <taxon>Sar</taxon>
        <taxon>Alveolata</taxon>
        <taxon>Ciliophora</taxon>
        <taxon>Intramacronucleata</taxon>
        <taxon>Oligohymenophorea</taxon>
        <taxon>Peniculida</taxon>
        <taxon>Parameciidae</taxon>
        <taxon>Paramecium</taxon>
    </lineage>
</organism>
<protein>
    <recommendedName>
        <fullName evidence="5">CRC domain-containing protein</fullName>
    </recommendedName>
</protein>
<reference evidence="6" key="1">
    <citation type="submission" date="2021-01" db="EMBL/GenBank/DDBJ databases">
        <authorList>
            <consortium name="Genoscope - CEA"/>
            <person name="William W."/>
        </authorList>
    </citation>
    <scope>NUCLEOTIDE SEQUENCE</scope>
</reference>
<dbReference type="PROSITE" id="PS51634">
    <property type="entry name" value="CRC"/>
    <property type="match status" value="1"/>
</dbReference>
<dbReference type="GO" id="GO:0006355">
    <property type="term" value="P:regulation of DNA-templated transcription"/>
    <property type="evidence" value="ECO:0007669"/>
    <property type="project" value="TreeGrafter"/>
</dbReference>
<keyword evidence="3" id="KW-0539">Nucleus</keyword>
<feature type="domain" description="CRC" evidence="5">
    <location>
        <begin position="164"/>
        <end position="273"/>
    </location>
</feature>
<dbReference type="OrthoDB" id="6283463at2759"/>
<proteinExistence type="inferred from homology"/>
<comment type="similarity">
    <text evidence="2">Belongs to the lin-54 family.</text>
</comment>